<evidence type="ECO:0000259" key="1">
    <source>
        <dbReference type="PROSITE" id="PS50076"/>
    </source>
</evidence>
<dbReference type="InterPro" id="IPR050817">
    <property type="entry name" value="DjlA_DnaK_co-chaperone"/>
</dbReference>
<dbReference type="InterPro" id="IPR007791">
    <property type="entry name" value="DjlA_N"/>
</dbReference>
<dbReference type="Pfam" id="PF00226">
    <property type="entry name" value="DnaJ"/>
    <property type="match status" value="1"/>
</dbReference>
<dbReference type="Pfam" id="PF05099">
    <property type="entry name" value="TerB"/>
    <property type="match status" value="1"/>
</dbReference>
<dbReference type="SUPFAM" id="SSF46565">
    <property type="entry name" value="Chaperone J-domain"/>
    <property type="match status" value="1"/>
</dbReference>
<dbReference type="PRINTS" id="PR00625">
    <property type="entry name" value="JDOMAIN"/>
</dbReference>
<organism evidence="2 3">
    <name type="scientific">Sulfurospirillum tamanense</name>
    <dbReference type="NCBI Taxonomy" id="2813362"/>
    <lineage>
        <taxon>Bacteria</taxon>
        <taxon>Pseudomonadati</taxon>
        <taxon>Campylobacterota</taxon>
        <taxon>Epsilonproteobacteria</taxon>
        <taxon>Campylobacterales</taxon>
        <taxon>Sulfurospirillaceae</taxon>
        <taxon>Sulfurospirillum</taxon>
    </lineage>
</organism>
<dbReference type="InterPro" id="IPR036869">
    <property type="entry name" value="J_dom_sf"/>
</dbReference>
<dbReference type="Proteomes" id="UP000703590">
    <property type="component" value="Unassembled WGS sequence"/>
</dbReference>
<dbReference type="CDD" id="cd06257">
    <property type="entry name" value="DnaJ"/>
    <property type="match status" value="1"/>
</dbReference>
<dbReference type="PANTHER" id="PTHR24074">
    <property type="entry name" value="CO-CHAPERONE PROTEIN DJLA"/>
    <property type="match status" value="1"/>
</dbReference>
<gene>
    <name evidence="2" type="ORF">JWV37_06020</name>
</gene>
<keyword evidence="3" id="KW-1185">Reference proteome</keyword>
<dbReference type="PROSITE" id="PS50076">
    <property type="entry name" value="DNAJ_2"/>
    <property type="match status" value="1"/>
</dbReference>
<comment type="caution">
    <text evidence="2">The sequence shown here is derived from an EMBL/GenBank/DDBJ whole genome shotgun (WGS) entry which is preliminary data.</text>
</comment>
<proteinExistence type="predicted"/>
<accession>A0ABS2WSH9</accession>
<dbReference type="InterPro" id="IPR001623">
    <property type="entry name" value="DnaJ_domain"/>
</dbReference>
<reference evidence="2 3" key="2">
    <citation type="submission" date="2021-02" db="EMBL/GenBank/DDBJ databases">
        <title>Sulfurospirillum tamanensis sp. nov.</title>
        <authorList>
            <person name="Frolova A."/>
            <person name="Merkel A."/>
            <person name="Slobodkin A."/>
        </authorList>
    </citation>
    <scope>NUCLEOTIDE SEQUENCE [LARGE SCALE GENOMIC DNA]</scope>
    <source>
        <strain evidence="2 3">T05b</strain>
    </source>
</reference>
<dbReference type="InterPro" id="IPR029024">
    <property type="entry name" value="TerB-like"/>
</dbReference>
<dbReference type="SMART" id="SM00271">
    <property type="entry name" value="DnaJ"/>
    <property type="match status" value="1"/>
</dbReference>
<dbReference type="EMBL" id="JAFHKK010000010">
    <property type="protein sequence ID" value="MBN2964328.1"/>
    <property type="molecule type" value="Genomic_DNA"/>
</dbReference>
<dbReference type="RefSeq" id="WP_205458875.1">
    <property type="nucleotide sequence ID" value="NZ_JAFHKK010000010.1"/>
</dbReference>
<feature type="domain" description="J" evidence="1">
    <location>
        <begin position="187"/>
        <end position="251"/>
    </location>
</feature>
<protein>
    <submittedName>
        <fullName evidence="2">TerB family tellurite resistance protein</fullName>
    </submittedName>
</protein>
<evidence type="ECO:0000313" key="2">
    <source>
        <dbReference type="EMBL" id="MBN2964328.1"/>
    </source>
</evidence>
<reference evidence="3" key="1">
    <citation type="submission" date="2021-02" db="EMBL/GenBank/DDBJ databases">
        <title>Sulfurospirillum tamanensis sp. nov.</title>
        <authorList>
            <person name="Merkel A.Y."/>
        </authorList>
    </citation>
    <scope>NUCLEOTIDE SEQUENCE [LARGE SCALE GENOMIC DNA]</scope>
    <source>
        <strain evidence="3">T05b</strain>
    </source>
</reference>
<dbReference type="Gene3D" id="1.10.3680.10">
    <property type="entry name" value="TerB-like"/>
    <property type="match status" value="1"/>
</dbReference>
<dbReference type="CDD" id="cd07316">
    <property type="entry name" value="terB_like_DjlA"/>
    <property type="match status" value="1"/>
</dbReference>
<name>A0ABS2WSH9_9BACT</name>
<sequence>MNSLLFLVLVIALYYFLTKNYKTSNYQHIRPGRKQQLQGALKDHEAGLLVALMAKVAKADGKVSELEAQLIGLTLTDIANTFEEATHIREELKAIYNREKETFENTLMIAKQYVQLSRSNYPKRLGLIEYLLNLAFIDGEFSAAERMITEDIARALEVCSQDFERLVARFQAFYAQKNTQKAMTLANAYALLGVSQSASFDEVKKRYRALVREHHPDVLMGQGAGQDIIDQATEKLQEINEAYELIKKHKGT</sequence>
<evidence type="ECO:0000313" key="3">
    <source>
        <dbReference type="Proteomes" id="UP000703590"/>
    </source>
</evidence>
<dbReference type="Gene3D" id="1.10.287.110">
    <property type="entry name" value="DnaJ domain"/>
    <property type="match status" value="1"/>
</dbReference>